<evidence type="ECO:0000259" key="7">
    <source>
        <dbReference type="PROSITE" id="PS50983"/>
    </source>
</evidence>
<evidence type="ECO:0000256" key="6">
    <source>
        <dbReference type="SAM" id="SignalP"/>
    </source>
</evidence>
<accession>A0A845R299</accession>
<keyword evidence="5" id="KW-0175">Coiled coil</keyword>
<dbReference type="Pfam" id="PF01497">
    <property type="entry name" value="Peripla_BP_2"/>
    <property type="match status" value="1"/>
</dbReference>
<keyword evidence="9" id="KW-1185">Reference proteome</keyword>
<reference evidence="8 9" key="1">
    <citation type="submission" date="2018-08" db="EMBL/GenBank/DDBJ databases">
        <title>Murine metabolic-syndrome-specific gut microbial biobank.</title>
        <authorList>
            <person name="Liu C."/>
        </authorList>
    </citation>
    <scope>NUCLEOTIDE SEQUENCE [LARGE SCALE GENOMIC DNA]</scope>
    <source>
        <strain evidence="8 9">583</strain>
    </source>
</reference>
<evidence type="ECO:0000256" key="4">
    <source>
        <dbReference type="ARBA" id="ARBA00022729"/>
    </source>
</evidence>
<dbReference type="InterPro" id="IPR033870">
    <property type="entry name" value="FatB"/>
</dbReference>
<dbReference type="PANTHER" id="PTHR30532">
    <property type="entry name" value="IRON III DICITRATE-BINDING PERIPLASMIC PROTEIN"/>
    <property type="match status" value="1"/>
</dbReference>
<evidence type="ECO:0000256" key="3">
    <source>
        <dbReference type="ARBA" id="ARBA00022448"/>
    </source>
</evidence>
<name>A0A845R299_9CLOT</name>
<dbReference type="GO" id="GO:0030288">
    <property type="term" value="C:outer membrane-bounded periplasmic space"/>
    <property type="evidence" value="ECO:0007669"/>
    <property type="project" value="TreeGrafter"/>
</dbReference>
<feature type="signal peptide" evidence="6">
    <location>
        <begin position="1"/>
        <end position="24"/>
    </location>
</feature>
<evidence type="ECO:0000256" key="2">
    <source>
        <dbReference type="ARBA" id="ARBA00008814"/>
    </source>
</evidence>
<comment type="similarity">
    <text evidence="2">Belongs to the bacterial solute-binding protein 8 family.</text>
</comment>
<dbReference type="Proteomes" id="UP000467132">
    <property type="component" value="Unassembled WGS sequence"/>
</dbReference>
<protein>
    <submittedName>
        <fullName evidence="8">Siderophore ABC transporter substrate-binding protein</fullName>
    </submittedName>
</protein>
<keyword evidence="3" id="KW-0813">Transport</keyword>
<proteinExistence type="inferred from homology"/>
<dbReference type="PROSITE" id="PS51257">
    <property type="entry name" value="PROKAR_LIPOPROTEIN"/>
    <property type="match status" value="1"/>
</dbReference>
<organism evidence="8 9">
    <name type="scientific">Senegalia massiliensis</name>
    <dbReference type="NCBI Taxonomy" id="1720316"/>
    <lineage>
        <taxon>Bacteria</taxon>
        <taxon>Bacillati</taxon>
        <taxon>Bacillota</taxon>
        <taxon>Clostridia</taxon>
        <taxon>Eubacteriales</taxon>
        <taxon>Clostridiaceae</taxon>
        <taxon>Senegalia</taxon>
    </lineage>
</organism>
<dbReference type="InterPro" id="IPR002491">
    <property type="entry name" value="ABC_transptr_periplasmic_BD"/>
</dbReference>
<dbReference type="EMBL" id="QXXA01000014">
    <property type="protein sequence ID" value="NBI07678.1"/>
    <property type="molecule type" value="Genomic_DNA"/>
</dbReference>
<dbReference type="CDD" id="cd01140">
    <property type="entry name" value="FatB"/>
    <property type="match status" value="1"/>
</dbReference>
<gene>
    <name evidence="8" type="ORF">D3Z33_12525</name>
</gene>
<comment type="subcellular location">
    <subcellularLocation>
        <location evidence="1">Cell envelope</location>
    </subcellularLocation>
</comment>
<dbReference type="GO" id="GO:1901678">
    <property type="term" value="P:iron coordination entity transport"/>
    <property type="evidence" value="ECO:0007669"/>
    <property type="project" value="UniProtKB-ARBA"/>
</dbReference>
<dbReference type="SUPFAM" id="SSF53807">
    <property type="entry name" value="Helical backbone' metal receptor"/>
    <property type="match status" value="1"/>
</dbReference>
<evidence type="ECO:0000313" key="9">
    <source>
        <dbReference type="Proteomes" id="UP000467132"/>
    </source>
</evidence>
<comment type="caution">
    <text evidence="8">The sequence shown here is derived from an EMBL/GenBank/DDBJ whole genome shotgun (WGS) entry which is preliminary data.</text>
</comment>
<keyword evidence="4 6" id="KW-0732">Signal</keyword>
<feature type="coiled-coil region" evidence="5">
    <location>
        <begin position="171"/>
        <end position="198"/>
    </location>
</feature>
<dbReference type="AlphaFoldDB" id="A0A845R299"/>
<evidence type="ECO:0000256" key="1">
    <source>
        <dbReference type="ARBA" id="ARBA00004196"/>
    </source>
</evidence>
<dbReference type="InterPro" id="IPR051313">
    <property type="entry name" value="Bact_iron-sidero_bind"/>
</dbReference>
<feature type="domain" description="Fe/B12 periplasmic-binding" evidence="7">
    <location>
        <begin position="61"/>
        <end position="321"/>
    </location>
</feature>
<feature type="chain" id="PRO_5032290133" evidence="6">
    <location>
        <begin position="25"/>
        <end position="321"/>
    </location>
</feature>
<dbReference type="OrthoDB" id="63946at2"/>
<dbReference type="PANTHER" id="PTHR30532:SF28">
    <property type="entry name" value="PETROBACTIN-BINDING PROTEIN YCLQ"/>
    <property type="match status" value="1"/>
</dbReference>
<dbReference type="Gene3D" id="3.40.50.1980">
    <property type="entry name" value="Nitrogenase molybdenum iron protein domain"/>
    <property type="match status" value="2"/>
</dbReference>
<sequence>MKISKKITFILFGLVLIFTLGACSQEGEVVEKNEENVDSKDYNVTLEDEYGTVELTEIPEKVVVFDYGILDAINEMGYGDNVIGLPKKHAPEYLSKFKGDSYTDVGTLQEPNFEKIFELDPDLIIISARQASKYDEFKEVGNTAYMAIDGSNYMQSFKDNMKKLGKIFDDEEKMANSIKEIEEKVKELNTMAKESNKTGLYILANDGELSVYGPGSRFGILYDEFGIKPIDTDIESSTHGQKVSFEYILEKDPDILFVMDRSVIVGGDISAKQTLDNDIIKSTKAYKNENIVYLDSPIWYVASGGIEATNKMIEDVTQAFK</sequence>
<evidence type="ECO:0000313" key="8">
    <source>
        <dbReference type="EMBL" id="NBI07678.1"/>
    </source>
</evidence>
<dbReference type="RefSeq" id="WP_160198149.1">
    <property type="nucleotide sequence ID" value="NZ_QXXA01000014.1"/>
</dbReference>
<evidence type="ECO:0000256" key="5">
    <source>
        <dbReference type="SAM" id="Coils"/>
    </source>
</evidence>
<dbReference type="PROSITE" id="PS50983">
    <property type="entry name" value="FE_B12_PBP"/>
    <property type="match status" value="1"/>
</dbReference>